<dbReference type="HOGENOM" id="CLU_094876_3_3_9"/>
<dbReference type="SUPFAM" id="SSF54637">
    <property type="entry name" value="Thioesterase/thiol ester dehydrase-isomerase"/>
    <property type="match status" value="1"/>
</dbReference>
<dbReference type="Proteomes" id="UP000001968">
    <property type="component" value="Chromosome"/>
</dbReference>
<dbReference type="PANTHER" id="PTHR43437:SF3">
    <property type="entry name" value="HYDROXYACYL-THIOESTER DEHYDRATASE TYPE 2, MITOCHONDRIAL"/>
    <property type="match status" value="1"/>
</dbReference>
<feature type="domain" description="MaoC-like" evidence="2">
    <location>
        <begin position="12"/>
        <end position="112"/>
    </location>
</feature>
<evidence type="ECO:0000259" key="2">
    <source>
        <dbReference type="Pfam" id="PF01575"/>
    </source>
</evidence>
<sequence length="141" mass="15226">MLGKTIDEINIGDSADFTKTVTGYDVYSFAGVTGDFNPAHIDSEFASETSFGKTIAHGILSIGFISNVLGTQLPGPGSITVGLECDFKKPVYIGDTITATVEVTKKDEARNRVWLRTYCTNQRGEIVVDGEAKMMPVTKKP</sequence>
<dbReference type="RefSeq" id="WP_011640763.1">
    <property type="nucleotide sequence ID" value="NC_008346.1"/>
</dbReference>
<keyword evidence="1" id="KW-0456">Lyase</keyword>
<dbReference type="InterPro" id="IPR029069">
    <property type="entry name" value="HotDog_dom_sf"/>
</dbReference>
<dbReference type="EMBL" id="CP000448">
    <property type="protein sequence ID" value="ABI68664.1"/>
    <property type="molecule type" value="Genomic_DNA"/>
</dbReference>
<evidence type="ECO:0000313" key="3">
    <source>
        <dbReference type="EMBL" id="ABI68664.1"/>
    </source>
</evidence>
<dbReference type="GO" id="GO:0006633">
    <property type="term" value="P:fatty acid biosynthetic process"/>
    <property type="evidence" value="ECO:0007669"/>
    <property type="project" value="TreeGrafter"/>
</dbReference>
<keyword evidence="4" id="KW-1185">Reference proteome</keyword>
<dbReference type="GO" id="GO:0019171">
    <property type="term" value="F:(3R)-hydroxyacyl-[acyl-carrier-protein] dehydratase activity"/>
    <property type="evidence" value="ECO:0007669"/>
    <property type="project" value="TreeGrafter"/>
</dbReference>
<dbReference type="InterPro" id="IPR002539">
    <property type="entry name" value="MaoC-like_dom"/>
</dbReference>
<dbReference type="eggNOG" id="COG2030">
    <property type="taxonomic scope" value="Bacteria"/>
</dbReference>
<dbReference type="PANTHER" id="PTHR43437">
    <property type="entry name" value="HYDROXYACYL-THIOESTER DEHYDRATASE TYPE 2, MITOCHONDRIAL-RELATED"/>
    <property type="match status" value="1"/>
</dbReference>
<dbReference type="InterPro" id="IPR050965">
    <property type="entry name" value="UPF0336/Enoyl-CoA_hydratase"/>
</dbReference>
<proteinExistence type="predicted"/>
<evidence type="ECO:0000313" key="4">
    <source>
        <dbReference type="Proteomes" id="UP000001968"/>
    </source>
</evidence>
<dbReference type="KEGG" id="swo:Swol_1356"/>
<dbReference type="Pfam" id="PF01575">
    <property type="entry name" value="MaoC_dehydratas"/>
    <property type="match status" value="1"/>
</dbReference>
<dbReference type="AlphaFoldDB" id="Q0AX90"/>
<name>Q0AX90_SYNWW</name>
<evidence type="ECO:0000256" key="1">
    <source>
        <dbReference type="ARBA" id="ARBA00023239"/>
    </source>
</evidence>
<dbReference type="CDD" id="cd03449">
    <property type="entry name" value="R_hydratase"/>
    <property type="match status" value="1"/>
</dbReference>
<dbReference type="OrthoDB" id="9801625at2"/>
<protein>
    <submittedName>
        <fullName evidence="3">(De)hydratase mit MaoC domain</fullName>
    </submittedName>
</protein>
<reference evidence="4" key="1">
    <citation type="journal article" date="2010" name="Environ. Microbiol.">
        <title>The genome of Syntrophomonas wolfei: new insights into syntrophic metabolism and biohydrogen production.</title>
        <authorList>
            <person name="Sieber J.R."/>
            <person name="Sims D.R."/>
            <person name="Han C."/>
            <person name="Kim E."/>
            <person name="Lykidis A."/>
            <person name="Lapidus A.L."/>
            <person name="McDonnald E."/>
            <person name="Rohlin L."/>
            <person name="Culley D.E."/>
            <person name="Gunsalus R."/>
            <person name="McInerney M.J."/>
        </authorList>
    </citation>
    <scope>NUCLEOTIDE SEQUENCE [LARGE SCALE GENOMIC DNA]</scope>
    <source>
        <strain evidence="4">DSM 2245B / Goettingen</strain>
    </source>
</reference>
<accession>Q0AX90</accession>
<dbReference type="FunFam" id="3.10.129.10:FF:000042">
    <property type="entry name" value="MaoC domain protein dehydratase"/>
    <property type="match status" value="1"/>
</dbReference>
<organism evidence="3 4">
    <name type="scientific">Syntrophomonas wolfei subsp. wolfei (strain DSM 2245B / Goettingen)</name>
    <dbReference type="NCBI Taxonomy" id="335541"/>
    <lineage>
        <taxon>Bacteria</taxon>
        <taxon>Bacillati</taxon>
        <taxon>Bacillota</taxon>
        <taxon>Clostridia</taxon>
        <taxon>Eubacteriales</taxon>
        <taxon>Syntrophomonadaceae</taxon>
        <taxon>Syntrophomonas</taxon>
    </lineage>
</organism>
<dbReference type="Gene3D" id="3.10.129.10">
    <property type="entry name" value="Hotdog Thioesterase"/>
    <property type="match status" value="1"/>
</dbReference>
<dbReference type="STRING" id="335541.Swol_1356"/>
<gene>
    <name evidence="3" type="ordered locus">Swol_1356</name>
</gene>